<dbReference type="InterPro" id="IPR001279">
    <property type="entry name" value="Metallo-B-lactamas"/>
</dbReference>
<dbReference type="NCBIfam" id="TIGR01409">
    <property type="entry name" value="TAT_signal_seq"/>
    <property type="match status" value="1"/>
</dbReference>
<accession>A0A346AWZ9</accession>
<evidence type="ECO:0000259" key="1">
    <source>
        <dbReference type="Pfam" id="PF12706"/>
    </source>
</evidence>
<name>A0A346AWZ9_9FIRM</name>
<keyword evidence="3" id="KW-1185">Reference proteome</keyword>
<dbReference type="OrthoDB" id="9805728at2"/>
<dbReference type="GO" id="GO:0005737">
    <property type="term" value="C:cytoplasm"/>
    <property type="evidence" value="ECO:0007669"/>
    <property type="project" value="TreeGrafter"/>
</dbReference>
<proteinExistence type="predicted"/>
<dbReference type="KEGG" id="meg:DKB62_01735"/>
<sequence length="370" mass="41524">MNRRQFLKAMGIGAAGLALGGTYYVNRPEFGCLPTGKRRERILASPHYYDGQFQNLEPIDQTVKGGEAKAMAEFLFGSSEGLKPKGRMISQKTDLHSLPLDEDCVVWMGHSSLYLHLGGYRILVDPVFSSYASPAFFINRAFDGSNVYAAADIPPVDVLVLSHDHWDHLDYLSVMALKDKVKDIVCPLGVGEYFEQWGFDMARVHEEDWYTEIPLADGLTVHVLPSQHFSGRLFKRNQTQWAGFAFITPGRRVYVSGDGGYGSHFRHIGETLGPFDLAVMENGQYNERWARIHLMPEEAARAAVDVGAKAILSVHNGKFALSRHPWAEPYQRLSVASIGKPYRLLTPKIGETVRIGDDRQTFSAWWEQMA</sequence>
<dbReference type="Gene3D" id="3.60.15.10">
    <property type="entry name" value="Ribonuclease Z/Hydroxyacylglutathione hydrolase-like"/>
    <property type="match status" value="1"/>
</dbReference>
<dbReference type="Pfam" id="PF12706">
    <property type="entry name" value="Lactamase_B_2"/>
    <property type="match status" value="1"/>
</dbReference>
<gene>
    <name evidence="2" type="ORF">DKB62_01735</name>
</gene>
<dbReference type="InterPro" id="IPR036866">
    <property type="entry name" value="RibonucZ/Hydroxyglut_hydro"/>
</dbReference>
<dbReference type="PANTHER" id="PTHR15032">
    <property type="entry name" value="N-ACYL-PHOSPHATIDYLETHANOLAMINE-HYDROLYZING PHOSPHOLIPASE D"/>
    <property type="match status" value="1"/>
</dbReference>
<dbReference type="AlphaFoldDB" id="A0A346AWZ9"/>
<keyword evidence="2" id="KW-0378">Hydrolase</keyword>
<dbReference type="PANTHER" id="PTHR15032:SF4">
    <property type="entry name" value="N-ACYL-PHOSPHATIDYLETHANOLAMINE-HYDROLYZING PHOSPHOLIPASE D"/>
    <property type="match status" value="1"/>
</dbReference>
<dbReference type="GO" id="GO:0016787">
    <property type="term" value="F:hydrolase activity"/>
    <property type="evidence" value="ECO:0007669"/>
    <property type="project" value="UniProtKB-KW"/>
</dbReference>
<organism evidence="2 3">
    <name type="scientific">Megasphaera stantonii</name>
    <dbReference type="NCBI Taxonomy" id="2144175"/>
    <lineage>
        <taxon>Bacteria</taxon>
        <taxon>Bacillati</taxon>
        <taxon>Bacillota</taxon>
        <taxon>Negativicutes</taxon>
        <taxon>Veillonellales</taxon>
        <taxon>Veillonellaceae</taxon>
        <taxon>Megasphaera</taxon>
    </lineage>
</organism>
<evidence type="ECO:0000313" key="2">
    <source>
        <dbReference type="EMBL" id="AXL20392.1"/>
    </source>
</evidence>
<dbReference type="InterPro" id="IPR019546">
    <property type="entry name" value="TAT_signal_bac_arc"/>
</dbReference>
<reference evidence="2 3" key="1">
    <citation type="submission" date="2018-05" db="EMBL/GenBank/DDBJ databases">
        <title>Complete genome sequence of Megasphaera sp. AJH120T, isolated from the ceca of a chicken.</title>
        <authorList>
            <person name="Maki J."/>
            <person name="Looft T."/>
        </authorList>
    </citation>
    <scope>NUCLEOTIDE SEQUENCE [LARGE SCALE GENOMIC DNA]</scope>
    <source>
        <strain evidence="2 3">AJH120</strain>
    </source>
</reference>
<dbReference type="Proteomes" id="UP000254337">
    <property type="component" value="Chromosome"/>
</dbReference>
<feature type="domain" description="Metallo-beta-lactamase" evidence="1">
    <location>
        <begin position="120"/>
        <end position="315"/>
    </location>
</feature>
<dbReference type="SUPFAM" id="SSF56281">
    <property type="entry name" value="Metallo-hydrolase/oxidoreductase"/>
    <property type="match status" value="1"/>
</dbReference>
<dbReference type="EMBL" id="CP029462">
    <property type="protein sequence ID" value="AXL20392.1"/>
    <property type="molecule type" value="Genomic_DNA"/>
</dbReference>
<evidence type="ECO:0000313" key="3">
    <source>
        <dbReference type="Proteomes" id="UP000254337"/>
    </source>
</evidence>
<protein>
    <submittedName>
        <fullName evidence="2">MBL fold metallo-hydrolase</fullName>
    </submittedName>
</protein>